<keyword evidence="19" id="KW-1015">Disulfide bond</keyword>
<evidence type="ECO:0000256" key="21">
    <source>
        <dbReference type="ARBA" id="ARBA00023288"/>
    </source>
</evidence>
<keyword evidence="8" id="KW-0336">GPI-anchor</keyword>
<keyword evidence="21" id="KW-0449">Lipoprotein</keyword>
<evidence type="ECO:0000256" key="16">
    <source>
        <dbReference type="ARBA" id="ARBA00022989"/>
    </source>
</evidence>
<evidence type="ECO:0000256" key="7">
    <source>
        <dbReference type="ARBA" id="ARBA00022475"/>
    </source>
</evidence>
<dbReference type="EC" id="3.4.11.2" evidence="5"/>
<keyword evidence="30" id="KW-1185">Reference proteome</keyword>
<feature type="transmembrane region" description="Helical" evidence="25">
    <location>
        <begin position="112"/>
        <end position="134"/>
    </location>
</feature>
<comment type="catalytic activity">
    <reaction evidence="1">
        <text>Release of an N-terminal amino acid, Xaa-|-Yaa- from a peptide, amide or arylamide. Xaa is preferably Ala, but may be most amino acids including Pro (slow action). When a terminal hydrophobic residue is followed by a prolyl residue, the two may be released as an intact Xaa-Pro dipeptide.</text>
        <dbReference type="EC" id="3.4.11.2"/>
    </reaction>
</comment>
<dbReference type="InterPro" id="IPR024571">
    <property type="entry name" value="ERAP1-like_C_dom"/>
</dbReference>
<dbReference type="GO" id="GO:0008270">
    <property type="term" value="F:zinc ion binding"/>
    <property type="evidence" value="ECO:0007669"/>
    <property type="project" value="InterPro"/>
</dbReference>
<keyword evidence="20" id="KW-0325">Glycoprotein</keyword>
<keyword evidence="15" id="KW-0735">Signal-anchor</keyword>
<feature type="binding site" evidence="23">
    <location>
        <position position="500"/>
    </location>
    <ligand>
        <name>Zn(2+)</name>
        <dbReference type="ChEBI" id="CHEBI:29105"/>
        <note>catalytic</note>
    </ligand>
</feature>
<dbReference type="Pfam" id="PF01433">
    <property type="entry name" value="Peptidase_M1"/>
    <property type="match status" value="1"/>
</dbReference>
<dbReference type="FunFam" id="1.25.50.20:FF:000001">
    <property type="entry name" value="Aminopeptidase"/>
    <property type="match status" value="1"/>
</dbReference>
<dbReference type="Gene3D" id="2.60.40.1730">
    <property type="entry name" value="tricorn interacting facor f3 domain"/>
    <property type="match status" value="1"/>
</dbReference>
<dbReference type="GO" id="GO:0016285">
    <property type="term" value="F:alanyl aminopeptidase activity"/>
    <property type="evidence" value="ECO:0007669"/>
    <property type="project" value="UniProtKB-EC"/>
</dbReference>
<dbReference type="InterPro" id="IPR034016">
    <property type="entry name" value="M1_APN-typ"/>
</dbReference>
<name>A0AAD8A2X7_DIPPU</name>
<dbReference type="CDD" id="cd09601">
    <property type="entry name" value="M1_APN-Q_like"/>
    <property type="match status" value="1"/>
</dbReference>
<keyword evidence="12" id="KW-0732">Signal</keyword>
<evidence type="ECO:0000256" key="24">
    <source>
        <dbReference type="PIRSR" id="PIRSR634016-4"/>
    </source>
</evidence>
<dbReference type="PANTHER" id="PTHR11533:SF294">
    <property type="entry name" value="THYROTROPIN-RELEASING HORMONE-DEGRADING ECTOENZYME"/>
    <property type="match status" value="1"/>
</dbReference>
<accession>A0AAD8A2X7</accession>
<evidence type="ECO:0000313" key="30">
    <source>
        <dbReference type="Proteomes" id="UP001233999"/>
    </source>
</evidence>
<dbReference type="InterPro" id="IPR050344">
    <property type="entry name" value="Peptidase_M1_aminopeptidases"/>
</dbReference>
<feature type="active site" description="Proton acceptor" evidence="22">
    <location>
        <position position="478"/>
    </location>
</feature>
<keyword evidence="13" id="KW-0378">Hydrolase</keyword>
<organism evidence="29 30">
    <name type="scientific">Diploptera punctata</name>
    <name type="common">Pacific beetle cockroach</name>
    <dbReference type="NCBI Taxonomy" id="6984"/>
    <lineage>
        <taxon>Eukaryota</taxon>
        <taxon>Metazoa</taxon>
        <taxon>Ecdysozoa</taxon>
        <taxon>Arthropoda</taxon>
        <taxon>Hexapoda</taxon>
        <taxon>Insecta</taxon>
        <taxon>Pterygota</taxon>
        <taxon>Neoptera</taxon>
        <taxon>Polyneoptera</taxon>
        <taxon>Dictyoptera</taxon>
        <taxon>Blattodea</taxon>
        <taxon>Blaberoidea</taxon>
        <taxon>Blaberidae</taxon>
        <taxon>Diplopterinae</taxon>
        <taxon>Diploptera</taxon>
    </lineage>
</organism>
<evidence type="ECO:0000256" key="10">
    <source>
        <dbReference type="ARBA" id="ARBA00022692"/>
    </source>
</evidence>
<reference evidence="29" key="2">
    <citation type="submission" date="2023-05" db="EMBL/GenBank/DDBJ databases">
        <authorList>
            <person name="Fouks B."/>
        </authorList>
    </citation>
    <scope>NUCLEOTIDE SEQUENCE</scope>
    <source>
        <strain evidence="29">Stay&amp;Tobe</strain>
        <tissue evidence="29">Testes</tissue>
    </source>
</reference>
<evidence type="ECO:0000256" key="18">
    <source>
        <dbReference type="ARBA" id="ARBA00023136"/>
    </source>
</evidence>
<keyword evidence="11 23" id="KW-0479">Metal-binding</keyword>
<feature type="transmembrane region" description="Helical" evidence="25">
    <location>
        <begin position="32"/>
        <end position="52"/>
    </location>
</feature>
<dbReference type="InterPro" id="IPR027268">
    <property type="entry name" value="Peptidase_M4/M1_CTD_sf"/>
</dbReference>
<dbReference type="Proteomes" id="UP001233999">
    <property type="component" value="Unassembled WGS sequence"/>
</dbReference>
<evidence type="ECO:0000256" key="5">
    <source>
        <dbReference type="ARBA" id="ARBA00012564"/>
    </source>
</evidence>
<evidence type="ECO:0000256" key="13">
    <source>
        <dbReference type="ARBA" id="ARBA00022801"/>
    </source>
</evidence>
<dbReference type="GO" id="GO:0005737">
    <property type="term" value="C:cytoplasm"/>
    <property type="evidence" value="ECO:0007669"/>
    <property type="project" value="TreeGrafter"/>
</dbReference>
<dbReference type="InterPro" id="IPR042097">
    <property type="entry name" value="Aminopeptidase_N-like_N_sf"/>
</dbReference>
<keyword evidence="14 23" id="KW-0862">Zinc</keyword>
<dbReference type="InterPro" id="IPR001930">
    <property type="entry name" value="Peptidase_M1"/>
</dbReference>
<dbReference type="EMBL" id="JASPKZ010003864">
    <property type="protein sequence ID" value="KAJ9591529.1"/>
    <property type="molecule type" value="Genomic_DNA"/>
</dbReference>
<dbReference type="GO" id="GO:0098552">
    <property type="term" value="C:side of membrane"/>
    <property type="evidence" value="ECO:0007669"/>
    <property type="project" value="UniProtKB-KW"/>
</dbReference>
<feature type="domain" description="Peptidase M1 membrane alanine aminopeptidase" evidence="26">
    <location>
        <begin position="403"/>
        <end position="630"/>
    </location>
</feature>
<evidence type="ECO:0000256" key="19">
    <source>
        <dbReference type="ARBA" id="ARBA00023157"/>
    </source>
</evidence>
<evidence type="ECO:0000256" key="12">
    <source>
        <dbReference type="ARBA" id="ARBA00022729"/>
    </source>
</evidence>
<evidence type="ECO:0000313" key="29">
    <source>
        <dbReference type="EMBL" id="KAJ9591529.1"/>
    </source>
</evidence>
<evidence type="ECO:0000256" key="17">
    <source>
        <dbReference type="ARBA" id="ARBA00023049"/>
    </source>
</evidence>
<evidence type="ECO:0000256" key="1">
    <source>
        <dbReference type="ARBA" id="ARBA00000098"/>
    </source>
</evidence>
<evidence type="ECO:0000256" key="23">
    <source>
        <dbReference type="PIRSR" id="PIRSR634016-3"/>
    </source>
</evidence>
<comment type="cofactor">
    <cofactor evidence="23">
        <name>Zn(2+)</name>
        <dbReference type="ChEBI" id="CHEBI:29105"/>
    </cofactor>
    <text evidence="23">Binds 1 zinc ion per subunit.</text>
</comment>
<reference evidence="29" key="1">
    <citation type="journal article" date="2023" name="IScience">
        <title>Live-bearing cockroach genome reveals convergent evolutionary mechanisms linked to viviparity in insects and beyond.</title>
        <authorList>
            <person name="Fouks B."/>
            <person name="Harrison M.C."/>
            <person name="Mikhailova A.A."/>
            <person name="Marchal E."/>
            <person name="English S."/>
            <person name="Carruthers M."/>
            <person name="Jennings E.C."/>
            <person name="Chiamaka E.L."/>
            <person name="Frigard R.A."/>
            <person name="Pippel M."/>
            <person name="Attardo G.M."/>
            <person name="Benoit J.B."/>
            <person name="Bornberg-Bauer E."/>
            <person name="Tobe S.S."/>
        </authorList>
    </citation>
    <scope>NUCLEOTIDE SEQUENCE</scope>
    <source>
        <strain evidence="29">Stay&amp;Tobe</strain>
    </source>
</reference>
<dbReference type="AlphaFoldDB" id="A0AAD8A2X7"/>
<protein>
    <recommendedName>
        <fullName evidence="6">Aminopeptidase N</fullName>
        <ecNumber evidence="5">3.4.11.2</ecNumber>
    </recommendedName>
</protein>
<evidence type="ECO:0000259" key="27">
    <source>
        <dbReference type="Pfam" id="PF11838"/>
    </source>
</evidence>
<gene>
    <name evidence="29" type="ORF">L9F63_001883</name>
</gene>
<evidence type="ECO:0000256" key="8">
    <source>
        <dbReference type="ARBA" id="ARBA00022622"/>
    </source>
</evidence>
<evidence type="ECO:0000259" key="26">
    <source>
        <dbReference type="Pfam" id="PF01433"/>
    </source>
</evidence>
<dbReference type="PRINTS" id="PR00756">
    <property type="entry name" value="ALADIPTASE"/>
</dbReference>
<proteinExistence type="inferred from homology"/>
<dbReference type="FunFam" id="1.10.390.10:FF:000016">
    <property type="entry name" value="Glutamyl aminopeptidase"/>
    <property type="match status" value="1"/>
</dbReference>
<keyword evidence="18 25" id="KW-0472">Membrane</keyword>
<sequence>SSNSFFFLASSGKMAAPTPVSALVHSSTLVTAGVYLLLSFCLEYYYLSLFLITRWKIGEGWMQGRIFIDALAIRMNGRSEIPEDTEIPTCANFGDTSLECEHKGYFITRTTALLIAVMYLGSLVLLGILMFYFMPCTNSSLAKDEKDSEPIKIVHQTSTTTTLATPVPTQTSNRLPTHVTPTHYRIDLIPFITEGNFTTHGEVWIKLDCNQAARNITLNINDIKIAEEEGKFVMLQILAHEYDTGVQTYSIILEEDLLPGEKYQLYIKFVGQISDNLQGLYRSSYVDPNTKQKRWLASTQFSPTDARHAFPCFDEPVFKARFLVSLARPEHLTSLSNMPVKHIEPMTEIPGWKWDHYNQTVPMSTYLVAFIISDLKSLETSSWNTTERFRVWSRESALPQTSYAAHIGLKILHYLETYFNIPFPLPKQDMVALPDFGFGGMENWGLITFREFATDSMVNKNSSTEVNKGRIAEVVSHELSHQWFGNLVTPLWWNDLWLKEGFATFIGYQALQQVEPMWRTAHLFLLDHLQGVLELDALESSHPISVPVEHTDQIRQIFDSVSYSKGASIIRMINYFLGDETFQQGITNYLEAHKYGNARQDDLWQQLTMQARLDGSLPEHVTVKQIMDTWTLQTGYPVITVTRNYVDNTALVTQERFLLSNNNNSNITWWVPLTYISEDNPDFNTTRPQLWLENVKSATVEGLPGNESWVLFNVHETGFYRVNYDDANWKLLISGFHEVSDVTRAQLVNDALNLALAGHLDYQIALELTSQLVTTTEYLPWSAAFSSLVHLDTMLALTPAYGNFKKFVLELLDKVYNNLEFEDRPTDGHLELMNRAKVLAWACRLDHEVCVWHAKNKYIQWMPCGLISPNQKEVVYCTAIKYGGVDAWHFLWKKYLTSNVGSDREHLLEALGCSREPWILNRYLSWITSNTSGIRKQDGARVFVAVANNVVGHSLAFNFLRDNWDTIQRYYGVAFSSISRMVTATATYMNTPKQLTQLSKLYDENAGQLGTTMQSFQQAIEVVQANVKWMENRYHIVEDWLEGYSRLHHF</sequence>
<keyword evidence="9" id="KW-0645">Protease</keyword>
<dbReference type="Gene3D" id="1.25.50.20">
    <property type="match status" value="1"/>
</dbReference>
<evidence type="ECO:0000256" key="25">
    <source>
        <dbReference type="SAM" id="Phobius"/>
    </source>
</evidence>
<keyword evidence="7" id="KW-1003">Cell membrane</keyword>
<comment type="caution">
    <text evidence="29">The sequence shown here is derived from an EMBL/GenBank/DDBJ whole genome shotgun (WGS) entry which is preliminary data.</text>
</comment>
<feature type="binding site" evidence="23">
    <location>
        <position position="481"/>
    </location>
    <ligand>
        <name>Zn(2+)</name>
        <dbReference type="ChEBI" id="CHEBI:29105"/>
        <note>catalytic</note>
    </ligand>
</feature>
<evidence type="ECO:0000259" key="28">
    <source>
        <dbReference type="Pfam" id="PF17900"/>
    </source>
</evidence>
<dbReference type="GO" id="GO:0005615">
    <property type="term" value="C:extracellular space"/>
    <property type="evidence" value="ECO:0007669"/>
    <property type="project" value="TreeGrafter"/>
</dbReference>
<dbReference type="SUPFAM" id="SSF55486">
    <property type="entry name" value="Metalloproteases ('zincins'), catalytic domain"/>
    <property type="match status" value="1"/>
</dbReference>
<dbReference type="PANTHER" id="PTHR11533">
    <property type="entry name" value="PROTEASE M1 ZINC METALLOPROTEASE"/>
    <property type="match status" value="1"/>
</dbReference>
<evidence type="ECO:0000256" key="9">
    <source>
        <dbReference type="ARBA" id="ARBA00022670"/>
    </source>
</evidence>
<dbReference type="Gene3D" id="2.60.40.1910">
    <property type="match status" value="1"/>
</dbReference>
<feature type="binding site" evidence="23">
    <location>
        <position position="477"/>
    </location>
    <ligand>
        <name>Zn(2+)</name>
        <dbReference type="ChEBI" id="CHEBI:29105"/>
        <note>catalytic</note>
    </ligand>
</feature>
<evidence type="ECO:0000256" key="4">
    <source>
        <dbReference type="ARBA" id="ARBA00010136"/>
    </source>
</evidence>
<evidence type="ECO:0000256" key="20">
    <source>
        <dbReference type="ARBA" id="ARBA00023180"/>
    </source>
</evidence>
<dbReference type="Gene3D" id="1.10.390.10">
    <property type="entry name" value="Neutral Protease Domain 2"/>
    <property type="match status" value="1"/>
</dbReference>
<evidence type="ECO:0000256" key="6">
    <source>
        <dbReference type="ARBA" id="ARBA00015611"/>
    </source>
</evidence>
<feature type="domain" description="ERAP1-like C-terminal" evidence="27">
    <location>
        <begin position="709"/>
        <end position="1024"/>
    </location>
</feature>
<dbReference type="GO" id="GO:0043171">
    <property type="term" value="P:peptide catabolic process"/>
    <property type="evidence" value="ECO:0007669"/>
    <property type="project" value="TreeGrafter"/>
</dbReference>
<evidence type="ECO:0000256" key="2">
    <source>
        <dbReference type="ARBA" id="ARBA00004606"/>
    </source>
</evidence>
<dbReference type="GO" id="GO:0070006">
    <property type="term" value="F:metalloaminopeptidase activity"/>
    <property type="evidence" value="ECO:0007669"/>
    <property type="project" value="TreeGrafter"/>
</dbReference>
<comment type="subcellular location">
    <subcellularLocation>
        <location evidence="3">Cell membrane</location>
        <topology evidence="3">Lipid-anchor</topology>
        <topology evidence="3">GPI-anchor</topology>
    </subcellularLocation>
    <subcellularLocation>
        <location evidence="2">Membrane</location>
        <topology evidence="2">Single-pass type II membrane protein</topology>
    </subcellularLocation>
</comment>
<keyword evidence="10 25" id="KW-0812">Transmembrane</keyword>
<dbReference type="Pfam" id="PF11838">
    <property type="entry name" value="ERAP1_C"/>
    <property type="match status" value="1"/>
</dbReference>
<evidence type="ECO:0000256" key="15">
    <source>
        <dbReference type="ARBA" id="ARBA00022968"/>
    </source>
</evidence>
<evidence type="ECO:0000256" key="14">
    <source>
        <dbReference type="ARBA" id="ARBA00022833"/>
    </source>
</evidence>
<dbReference type="Pfam" id="PF17900">
    <property type="entry name" value="Peptidase_M1_N"/>
    <property type="match status" value="1"/>
</dbReference>
<dbReference type="InterPro" id="IPR045357">
    <property type="entry name" value="Aminopeptidase_N-like_N"/>
</dbReference>
<keyword evidence="17" id="KW-0482">Metalloprotease</keyword>
<dbReference type="GO" id="GO:0006508">
    <property type="term" value="P:proteolysis"/>
    <property type="evidence" value="ECO:0007669"/>
    <property type="project" value="UniProtKB-KW"/>
</dbReference>
<evidence type="ECO:0000256" key="22">
    <source>
        <dbReference type="PIRSR" id="PIRSR634016-1"/>
    </source>
</evidence>
<keyword evidence="16 25" id="KW-1133">Transmembrane helix</keyword>
<evidence type="ECO:0000256" key="3">
    <source>
        <dbReference type="ARBA" id="ARBA00004609"/>
    </source>
</evidence>
<comment type="similarity">
    <text evidence="4">Belongs to the peptidase M1 family.</text>
</comment>
<feature type="non-terminal residue" evidence="29">
    <location>
        <position position="1050"/>
    </location>
</feature>
<evidence type="ECO:0000256" key="11">
    <source>
        <dbReference type="ARBA" id="ARBA00022723"/>
    </source>
</evidence>
<feature type="domain" description="Aminopeptidase N-like N-terminal" evidence="28">
    <location>
        <begin position="181"/>
        <end position="367"/>
    </location>
</feature>
<dbReference type="InterPro" id="IPR014782">
    <property type="entry name" value="Peptidase_M1_dom"/>
</dbReference>
<dbReference type="SUPFAM" id="SSF63737">
    <property type="entry name" value="Leukotriene A4 hydrolase N-terminal domain"/>
    <property type="match status" value="1"/>
</dbReference>
<dbReference type="GO" id="GO:0042277">
    <property type="term" value="F:peptide binding"/>
    <property type="evidence" value="ECO:0007669"/>
    <property type="project" value="TreeGrafter"/>
</dbReference>
<feature type="site" description="Transition state stabilizer" evidence="24">
    <location>
        <position position="563"/>
    </location>
</feature>
<dbReference type="GO" id="GO:0005886">
    <property type="term" value="C:plasma membrane"/>
    <property type="evidence" value="ECO:0007669"/>
    <property type="project" value="UniProtKB-SubCell"/>
</dbReference>
<dbReference type="FunFam" id="2.60.40.1730:FF:000012">
    <property type="entry name" value="Aminopeptidase N"/>
    <property type="match status" value="1"/>
</dbReference>
<dbReference type="FunFam" id="2.60.40.1910:FF:000008">
    <property type="entry name" value="Aminopeptidase"/>
    <property type="match status" value="1"/>
</dbReference>